<keyword evidence="2" id="KW-1185">Reference proteome</keyword>
<evidence type="ECO:0000313" key="1">
    <source>
        <dbReference type="EMBL" id="ACB35841.1"/>
    </source>
</evidence>
<dbReference type="AlphaFoldDB" id="B1Y4E0"/>
<accession>B1Y4E0</accession>
<protein>
    <submittedName>
        <fullName evidence="1">Uncharacterized protein</fullName>
    </submittedName>
</protein>
<dbReference type="EMBL" id="CP001013">
    <property type="protein sequence ID" value="ACB35841.1"/>
    <property type="molecule type" value="Genomic_DNA"/>
</dbReference>
<reference evidence="1 2" key="1">
    <citation type="submission" date="2008-03" db="EMBL/GenBank/DDBJ databases">
        <title>Complete sequence of Leptothrix cholodnii SP-6.</title>
        <authorList>
            <consortium name="US DOE Joint Genome Institute"/>
            <person name="Copeland A."/>
            <person name="Lucas S."/>
            <person name="Lapidus A."/>
            <person name="Glavina del Rio T."/>
            <person name="Dalin E."/>
            <person name="Tice H."/>
            <person name="Bruce D."/>
            <person name="Goodwin L."/>
            <person name="Pitluck S."/>
            <person name="Chertkov O."/>
            <person name="Brettin T."/>
            <person name="Detter J.C."/>
            <person name="Han C."/>
            <person name="Kuske C.R."/>
            <person name="Schmutz J."/>
            <person name="Larimer F."/>
            <person name="Land M."/>
            <person name="Hauser L."/>
            <person name="Kyrpides N."/>
            <person name="Lykidis A."/>
            <person name="Emerson D."/>
            <person name="Richardson P."/>
        </authorList>
    </citation>
    <scope>NUCLEOTIDE SEQUENCE [LARGE SCALE GENOMIC DNA]</scope>
    <source>
        <strain evidence="2">ATCC 51168 / LMG 8142 / SP-6</strain>
    </source>
</reference>
<dbReference type="STRING" id="395495.Lcho_3587"/>
<dbReference type="HOGENOM" id="CLU_3382516_0_0_4"/>
<evidence type="ECO:0000313" key="2">
    <source>
        <dbReference type="Proteomes" id="UP000001693"/>
    </source>
</evidence>
<dbReference type="Proteomes" id="UP000001693">
    <property type="component" value="Chromosome"/>
</dbReference>
<gene>
    <name evidence="1" type="ordered locus">Lcho_3587</name>
</gene>
<dbReference type="KEGG" id="lch:Lcho_3587"/>
<sequence>MDCDVVIVGAGMSQARRAWACLPRIGTLPNGDD</sequence>
<organism evidence="1 2">
    <name type="scientific">Leptothrix cholodnii (strain ATCC 51168 / LMG 8142 / SP-6)</name>
    <name type="common">Leptothrix discophora (strain SP-6)</name>
    <dbReference type="NCBI Taxonomy" id="395495"/>
    <lineage>
        <taxon>Bacteria</taxon>
        <taxon>Pseudomonadati</taxon>
        <taxon>Pseudomonadota</taxon>
        <taxon>Betaproteobacteria</taxon>
        <taxon>Burkholderiales</taxon>
        <taxon>Sphaerotilaceae</taxon>
        <taxon>Leptothrix</taxon>
    </lineage>
</organism>
<name>B1Y4E0_LEPCP</name>
<proteinExistence type="predicted"/>